<dbReference type="InterPro" id="IPR011013">
    <property type="entry name" value="Gal_mutarotase_sf_dom"/>
</dbReference>
<dbReference type="Pfam" id="PF01263">
    <property type="entry name" value="Aldose_epim"/>
    <property type="match status" value="1"/>
</dbReference>
<organism evidence="13">
    <name type="scientific">Oikopleura dioica</name>
    <name type="common">Tunicate</name>
    <dbReference type="NCBI Taxonomy" id="34765"/>
    <lineage>
        <taxon>Eukaryota</taxon>
        <taxon>Metazoa</taxon>
        <taxon>Chordata</taxon>
        <taxon>Tunicata</taxon>
        <taxon>Appendicularia</taxon>
        <taxon>Copelata</taxon>
        <taxon>Oikopleuridae</taxon>
        <taxon>Oikopleura</taxon>
    </lineage>
</organism>
<dbReference type="UniPathway" id="UPA00214"/>
<comment type="similarity">
    <text evidence="5 9">Belongs to the aldose epimerase family.</text>
</comment>
<feature type="active site" description="Proton acceptor" evidence="10">
    <location>
        <position position="312"/>
    </location>
</feature>
<dbReference type="GO" id="GO:0006006">
    <property type="term" value="P:glucose metabolic process"/>
    <property type="evidence" value="ECO:0007669"/>
    <property type="project" value="TreeGrafter"/>
</dbReference>
<feature type="binding site" evidence="12">
    <location>
        <begin position="177"/>
        <end position="179"/>
    </location>
    <ligand>
        <name>beta-D-galactose</name>
        <dbReference type="ChEBI" id="CHEBI:27667"/>
    </ligand>
</feature>
<evidence type="ECO:0000256" key="5">
    <source>
        <dbReference type="ARBA" id="ARBA00006206"/>
    </source>
</evidence>
<protein>
    <recommendedName>
        <fullName evidence="9">Aldose 1-epimerase</fullName>
        <ecNumber evidence="9">5.1.3.3</ecNumber>
    </recommendedName>
</protein>
<evidence type="ECO:0000256" key="12">
    <source>
        <dbReference type="PIRSR" id="PIRSR005096-3"/>
    </source>
</evidence>
<evidence type="ECO:0000256" key="6">
    <source>
        <dbReference type="ARBA" id="ARBA00023235"/>
    </source>
</evidence>
<dbReference type="SUPFAM" id="SSF74650">
    <property type="entry name" value="Galactose mutarotase-like"/>
    <property type="match status" value="1"/>
</dbReference>
<comment type="pathway">
    <text evidence="4 9">Carbohydrate metabolism; hexose metabolism.</text>
</comment>
<evidence type="ECO:0000256" key="4">
    <source>
        <dbReference type="ARBA" id="ARBA00005028"/>
    </source>
</evidence>
<dbReference type="AlphaFoldDB" id="E4Y3X0"/>
<dbReference type="InterPro" id="IPR047215">
    <property type="entry name" value="Galactose_mutarotase-like"/>
</dbReference>
<dbReference type="CDD" id="cd09019">
    <property type="entry name" value="galactose_mutarotase_like"/>
    <property type="match status" value="1"/>
</dbReference>
<dbReference type="PANTHER" id="PTHR10091">
    <property type="entry name" value="ALDOSE-1-EPIMERASE"/>
    <property type="match status" value="1"/>
</dbReference>
<proteinExistence type="inferred from homology"/>
<dbReference type="Gene3D" id="2.70.98.10">
    <property type="match status" value="1"/>
</dbReference>
<feature type="active site" description="Proton donor" evidence="10">
    <location>
        <position position="177"/>
    </location>
</feature>
<gene>
    <name evidence="13" type="ORF">GSOID_T00018232001</name>
</gene>
<dbReference type="InterPro" id="IPR018052">
    <property type="entry name" value="Ald1_epimerase_CS"/>
</dbReference>
<comment type="catalytic activity">
    <reaction evidence="2">
        <text>alpha-D-galactose = beta-D-galactose</text>
        <dbReference type="Rhea" id="RHEA:28675"/>
        <dbReference type="ChEBI" id="CHEBI:27667"/>
        <dbReference type="ChEBI" id="CHEBI:28061"/>
        <dbReference type="EC" id="5.1.3.3"/>
    </reaction>
    <physiologicalReaction direction="right-to-left" evidence="2">
        <dbReference type="Rhea" id="RHEA:28677"/>
    </physiologicalReaction>
</comment>
<dbReference type="UniPathway" id="UPA00242"/>
<dbReference type="GO" id="GO:0030246">
    <property type="term" value="F:carbohydrate binding"/>
    <property type="evidence" value="ECO:0007669"/>
    <property type="project" value="InterPro"/>
</dbReference>
<dbReference type="NCBIfam" id="NF008277">
    <property type="entry name" value="PRK11055.1"/>
    <property type="match status" value="1"/>
</dbReference>
<dbReference type="GO" id="GO:0004034">
    <property type="term" value="F:aldose 1-epimerase activity"/>
    <property type="evidence" value="ECO:0007669"/>
    <property type="project" value="UniProtKB-EC"/>
</dbReference>
<dbReference type="PANTHER" id="PTHR10091:SF0">
    <property type="entry name" value="GALACTOSE MUTAROTASE"/>
    <property type="match status" value="1"/>
</dbReference>
<evidence type="ECO:0000256" key="9">
    <source>
        <dbReference type="PIRNR" id="PIRNR005096"/>
    </source>
</evidence>
<dbReference type="EMBL" id="FN654275">
    <property type="protein sequence ID" value="CBY30368.1"/>
    <property type="molecule type" value="Genomic_DNA"/>
</dbReference>
<evidence type="ECO:0000256" key="1">
    <source>
        <dbReference type="ARBA" id="ARBA00001614"/>
    </source>
</evidence>
<name>E4Y3X0_OIKDI</name>
<comment type="function">
    <text evidence="8">Mutarotase that catalyzes the interconversion of beta-D-galactose and alpha-D-galactose during galactose metabolism. Beta-D-galactose is metabolized in the liver into glucose 1-phosphate, the primary metabolic fuel, by the action of four enzymes that constitute the Leloir pathway: GALM, GALK1 (galactokinase), GALT (galactose-1-phosphate uridylyltransferase) and GALE (UDP-galactose-4'-epimerase). Involved in the maintenance of the equilibrium between the beta- and alpha-anomers of galactose, therefore ensuring a sufficient supply of the alpha-anomer for GALK1. Also active on D-glucose although shows a preference for galactose over glucose.</text>
</comment>
<evidence type="ECO:0000256" key="8">
    <source>
        <dbReference type="ARBA" id="ARBA00045743"/>
    </source>
</evidence>
<dbReference type="EC" id="5.1.3.3" evidence="9"/>
<dbReference type="PIRSF" id="PIRSF005096">
    <property type="entry name" value="GALM"/>
    <property type="match status" value="1"/>
</dbReference>
<dbReference type="InterPro" id="IPR014718">
    <property type="entry name" value="GH-type_carb-bd"/>
</dbReference>
<dbReference type="InterPro" id="IPR008183">
    <property type="entry name" value="Aldose_1/G6P_1-epimerase"/>
</dbReference>
<evidence type="ECO:0000256" key="7">
    <source>
        <dbReference type="ARBA" id="ARBA00023277"/>
    </source>
</evidence>
<evidence type="ECO:0000313" key="13">
    <source>
        <dbReference type="EMBL" id="CBY30368.1"/>
    </source>
</evidence>
<sequence length="345" mass="38915">MTEVSAGIFDNYNNVDIQIFKIESSGVVANVLTYGALLQSLYVPDKNGAFDDITTGFDSIDHYNQKGRKDGSIMGRFAGRISNASFTLNNQEYELFKNNGDPPKHSIHGGQFGFHTKIWTPKIIANGVEMTYVSEDMEEGYPGNLSVTIKYEIIENEMKITYQATTDKNTVINLTNHSYFNLDGHLNWGKLNRHEITMPSEYVLETDEESIPTGEFIDVSRTAFDLRNGVLLNDQILEIVPGNNGYDHTYVLKNAASPDEVFAARLESFSSGRIMEVYTTMPAVQFYTANIFTGQTGKENVVYERQSCLALETQYFPDSPNRPEFPSTELSPDSEFYETARFVFK</sequence>
<dbReference type="Proteomes" id="UP000011014">
    <property type="component" value="Unassembled WGS sequence"/>
</dbReference>
<accession>E4Y3X0</accession>
<evidence type="ECO:0000256" key="11">
    <source>
        <dbReference type="PIRSR" id="PIRSR005096-2"/>
    </source>
</evidence>
<dbReference type="PROSITE" id="PS00545">
    <property type="entry name" value="ALDOSE_1_EPIMERASE"/>
    <property type="match status" value="1"/>
</dbReference>
<reference evidence="13" key="1">
    <citation type="journal article" date="2010" name="Science">
        <title>Plasticity of animal genome architecture unmasked by rapid evolution of a pelagic tunicate.</title>
        <authorList>
            <person name="Denoeud F."/>
            <person name="Henriet S."/>
            <person name="Mungpakdee S."/>
            <person name="Aury J.M."/>
            <person name="Da Silva C."/>
            <person name="Brinkmann H."/>
            <person name="Mikhaleva J."/>
            <person name="Olsen L.C."/>
            <person name="Jubin C."/>
            <person name="Canestro C."/>
            <person name="Bouquet J.M."/>
            <person name="Danks G."/>
            <person name="Poulain J."/>
            <person name="Campsteijn C."/>
            <person name="Adamski M."/>
            <person name="Cross I."/>
            <person name="Yadetie F."/>
            <person name="Muffato M."/>
            <person name="Louis A."/>
            <person name="Butcher S."/>
            <person name="Tsagkogeorga G."/>
            <person name="Konrad A."/>
            <person name="Singh S."/>
            <person name="Jensen M.F."/>
            <person name="Cong E.H."/>
            <person name="Eikeseth-Otteraa H."/>
            <person name="Noel B."/>
            <person name="Anthouard V."/>
            <person name="Porcel B.M."/>
            <person name="Kachouri-Lafond R."/>
            <person name="Nishino A."/>
            <person name="Ugolini M."/>
            <person name="Chourrout P."/>
            <person name="Nishida H."/>
            <person name="Aasland R."/>
            <person name="Huzurbazar S."/>
            <person name="Westhof E."/>
            <person name="Delsuc F."/>
            <person name="Lehrach H."/>
            <person name="Reinhardt R."/>
            <person name="Weissenbach J."/>
            <person name="Roy S.W."/>
            <person name="Artiguenave F."/>
            <person name="Postlethwait J.H."/>
            <person name="Manak J.R."/>
            <person name="Thompson E.M."/>
            <person name="Jaillon O."/>
            <person name="Du Pasquier L."/>
            <person name="Boudinot P."/>
            <person name="Liberles D.A."/>
            <person name="Volff J.N."/>
            <person name="Philippe H."/>
            <person name="Lenhard B."/>
            <person name="Roest Crollius H."/>
            <person name="Wincker P."/>
            <person name="Chourrout D."/>
        </authorList>
    </citation>
    <scope>NUCLEOTIDE SEQUENCE [LARGE SCALE GENOMIC DNA]</scope>
</reference>
<feature type="binding site" evidence="11">
    <location>
        <position position="247"/>
    </location>
    <ligand>
        <name>beta-D-galactose</name>
        <dbReference type="ChEBI" id="CHEBI:27667"/>
    </ligand>
</feature>
<dbReference type="InterPro" id="IPR015443">
    <property type="entry name" value="Aldose_1-epimerase"/>
</dbReference>
<dbReference type="GO" id="GO:0033499">
    <property type="term" value="P:galactose catabolic process via UDP-galactose, Leloir pathway"/>
    <property type="evidence" value="ECO:0007669"/>
    <property type="project" value="TreeGrafter"/>
</dbReference>
<comment type="pathway">
    <text evidence="3">Carbohydrate metabolism; galactose metabolism.</text>
</comment>
<keyword evidence="7 9" id="KW-0119">Carbohydrate metabolism</keyword>
<keyword evidence="6 9" id="KW-0413">Isomerase</keyword>
<evidence type="ECO:0000256" key="2">
    <source>
        <dbReference type="ARBA" id="ARBA00001712"/>
    </source>
</evidence>
<comment type="catalytic activity">
    <reaction evidence="1 9">
        <text>alpha-D-glucose = beta-D-glucose</text>
        <dbReference type="Rhea" id="RHEA:10264"/>
        <dbReference type="ChEBI" id="CHEBI:15903"/>
        <dbReference type="ChEBI" id="CHEBI:17925"/>
        <dbReference type="EC" id="5.1.3.3"/>
    </reaction>
</comment>
<evidence type="ECO:0000256" key="3">
    <source>
        <dbReference type="ARBA" id="ARBA00004947"/>
    </source>
</evidence>
<dbReference type="GO" id="GO:0005737">
    <property type="term" value="C:cytoplasm"/>
    <property type="evidence" value="ECO:0007669"/>
    <property type="project" value="TreeGrafter"/>
</dbReference>
<evidence type="ECO:0000256" key="10">
    <source>
        <dbReference type="PIRSR" id="PIRSR005096-1"/>
    </source>
</evidence>